<keyword evidence="3" id="KW-1185">Reference proteome</keyword>
<dbReference type="RefSeq" id="WP_200278103.1">
    <property type="nucleotide sequence ID" value="NZ_JAENII010000004.1"/>
</dbReference>
<proteinExistence type="predicted"/>
<accession>A0A934RA95</accession>
<organism evidence="2 3">
    <name type="scientific">Haloferula rosea</name>
    <dbReference type="NCBI Taxonomy" id="490093"/>
    <lineage>
        <taxon>Bacteria</taxon>
        <taxon>Pseudomonadati</taxon>
        <taxon>Verrucomicrobiota</taxon>
        <taxon>Verrucomicrobiia</taxon>
        <taxon>Verrucomicrobiales</taxon>
        <taxon>Verrucomicrobiaceae</taxon>
        <taxon>Haloferula</taxon>
    </lineage>
</organism>
<dbReference type="NCBIfam" id="TIGR02532">
    <property type="entry name" value="IV_pilin_GFxxxE"/>
    <property type="match status" value="1"/>
</dbReference>
<name>A0A934RA95_9BACT</name>
<keyword evidence="1" id="KW-0472">Membrane</keyword>
<sequence length="270" mass="29609">MKHSLKGFTLVELMIVIVLVITLSSLGFAGYTKVMDKARMTTELNAARNLATAYLTHASDHSGRLMPGYRSDPEATNLDGEILHHPINARYPWRLTPYMPQPEGILLCNGHERFLEADNSDYLVSVRPNLGINAVYVGGHYGSGSPLRPSPRLEAALGKYYVSRISQAVEPAKLVVFASARHGGGDDGVGNFEVRAPNTLAPDWSSAGFDPKLAASDHGFVDFRWDGKAVVAMLGGNVELLDEEELRDMRRWSNQAARANDPDFVVSVDR</sequence>
<dbReference type="InterPro" id="IPR045584">
    <property type="entry name" value="Pilin-like"/>
</dbReference>
<dbReference type="AlphaFoldDB" id="A0A934RA95"/>
<keyword evidence="1" id="KW-1133">Transmembrane helix</keyword>
<reference evidence="2" key="1">
    <citation type="submission" date="2021-01" db="EMBL/GenBank/DDBJ databases">
        <title>Modified the classification status of verrucomicrobia.</title>
        <authorList>
            <person name="Feng X."/>
        </authorList>
    </citation>
    <scope>NUCLEOTIDE SEQUENCE</scope>
    <source>
        <strain evidence="2">KCTC 22201</strain>
    </source>
</reference>
<dbReference type="PROSITE" id="PS00409">
    <property type="entry name" value="PROKAR_NTER_METHYL"/>
    <property type="match status" value="1"/>
</dbReference>
<comment type="caution">
    <text evidence="2">The sequence shown here is derived from an EMBL/GenBank/DDBJ whole genome shotgun (WGS) entry which is preliminary data.</text>
</comment>
<dbReference type="SUPFAM" id="SSF54523">
    <property type="entry name" value="Pili subunits"/>
    <property type="match status" value="1"/>
</dbReference>
<evidence type="ECO:0000256" key="1">
    <source>
        <dbReference type="SAM" id="Phobius"/>
    </source>
</evidence>
<evidence type="ECO:0000313" key="2">
    <source>
        <dbReference type="EMBL" id="MBK1826810.1"/>
    </source>
</evidence>
<dbReference type="Pfam" id="PF07963">
    <property type="entry name" value="N_methyl"/>
    <property type="match status" value="1"/>
</dbReference>
<dbReference type="InterPro" id="IPR012902">
    <property type="entry name" value="N_methyl_site"/>
</dbReference>
<dbReference type="Gene3D" id="3.30.700.10">
    <property type="entry name" value="Glycoprotein, Type 4 Pilin"/>
    <property type="match status" value="1"/>
</dbReference>
<gene>
    <name evidence="2" type="ORF">JIN81_07255</name>
</gene>
<protein>
    <submittedName>
        <fullName evidence="2">Type II secretion system protein</fullName>
    </submittedName>
</protein>
<keyword evidence="1" id="KW-0812">Transmembrane</keyword>
<evidence type="ECO:0000313" key="3">
    <source>
        <dbReference type="Proteomes" id="UP000658278"/>
    </source>
</evidence>
<dbReference type="EMBL" id="JAENII010000004">
    <property type="protein sequence ID" value="MBK1826810.1"/>
    <property type="molecule type" value="Genomic_DNA"/>
</dbReference>
<feature type="transmembrane region" description="Helical" evidence="1">
    <location>
        <begin position="7"/>
        <end position="31"/>
    </location>
</feature>
<dbReference type="Proteomes" id="UP000658278">
    <property type="component" value="Unassembled WGS sequence"/>
</dbReference>